<proteinExistence type="predicted"/>
<gene>
    <name evidence="1" type="ORF">Tsubulata_049337</name>
</gene>
<organism evidence="1 2">
    <name type="scientific">Turnera subulata</name>
    <dbReference type="NCBI Taxonomy" id="218843"/>
    <lineage>
        <taxon>Eukaryota</taxon>
        <taxon>Viridiplantae</taxon>
        <taxon>Streptophyta</taxon>
        <taxon>Embryophyta</taxon>
        <taxon>Tracheophyta</taxon>
        <taxon>Spermatophyta</taxon>
        <taxon>Magnoliopsida</taxon>
        <taxon>eudicotyledons</taxon>
        <taxon>Gunneridae</taxon>
        <taxon>Pentapetalae</taxon>
        <taxon>rosids</taxon>
        <taxon>fabids</taxon>
        <taxon>Malpighiales</taxon>
        <taxon>Passifloraceae</taxon>
        <taxon>Turnera</taxon>
    </lineage>
</organism>
<dbReference type="EMBL" id="JAKUCV010006502">
    <property type="protein sequence ID" value="KAJ4827048.1"/>
    <property type="molecule type" value="Genomic_DNA"/>
</dbReference>
<dbReference type="AlphaFoldDB" id="A0A9Q0F8S6"/>
<evidence type="ECO:0000313" key="2">
    <source>
        <dbReference type="Proteomes" id="UP001141552"/>
    </source>
</evidence>
<protein>
    <submittedName>
        <fullName evidence="1">Uncharacterized protein</fullName>
    </submittedName>
</protein>
<comment type="caution">
    <text evidence="1">The sequence shown here is derived from an EMBL/GenBank/DDBJ whole genome shotgun (WGS) entry which is preliminary data.</text>
</comment>
<reference evidence="1" key="2">
    <citation type="journal article" date="2023" name="Plants (Basel)">
        <title>Annotation of the Turnera subulata (Passifloraceae) Draft Genome Reveals the S-Locus Evolved after the Divergence of Turneroideae from Passifloroideae in a Stepwise Manner.</title>
        <authorList>
            <person name="Henning P.M."/>
            <person name="Roalson E.H."/>
            <person name="Mir W."/>
            <person name="McCubbin A.G."/>
            <person name="Shore J.S."/>
        </authorList>
    </citation>
    <scope>NUCLEOTIDE SEQUENCE</scope>
    <source>
        <strain evidence="1">F60SS</strain>
    </source>
</reference>
<keyword evidence="2" id="KW-1185">Reference proteome</keyword>
<accession>A0A9Q0F8S6</accession>
<name>A0A9Q0F8S6_9ROSI</name>
<sequence length="332" mass="37897">MARPHPDWYTSRVEKSRSFTAYDYTFEPRCRDYWVNRDADHMFHTPGTKVENVSNDLLLGIWEILHRQALWLERKLPSARGDHTLSLADLNRQTLTQEMKDAVRTAVSEALKGGSSQPQLGDFEKHMQALKDMVTQASKEIGNQNTEMLNKLSGVKQDIELALKDQRLDDKFGHTEKVIRDCLADVEIRISNLQRLGRNILAQVSDSSGITGMEKLVLENNKILKNLEAGDLKIPGLEQLVRAELESIKDIKTIVRRVELKQEKVIEKLEEQQKILKNPGIKEIELIVRNDKEEIEKALKEISTKLDRGSLDLSIADELAKAKEILIKLSQS</sequence>
<dbReference type="OrthoDB" id="823646at2759"/>
<evidence type="ECO:0000313" key="1">
    <source>
        <dbReference type="EMBL" id="KAJ4827048.1"/>
    </source>
</evidence>
<reference evidence="1" key="1">
    <citation type="submission" date="2022-02" db="EMBL/GenBank/DDBJ databases">
        <authorList>
            <person name="Henning P.M."/>
            <person name="McCubbin A.G."/>
            <person name="Shore J.S."/>
        </authorList>
    </citation>
    <scope>NUCLEOTIDE SEQUENCE</scope>
    <source>
        <strain evidence="1">F60SS</strain>
        <tissue evidence="1">Leaves</tissue>
    </source>
</reference>
<dbReference type="Proteomes" id="UP001141552">
    <property type="component" value="Unassembled WGS sequence"/>
</dbReference>